<organism evidence="1 2">
    <name type="scientific">Eumeta variegata</name>
    <name type="common">Bagworm moth</name>
    <name type="synonym">Eumeta japonica</name>
    <dbReference type="NCBI Taxonomy" id="151549"/>
    <lineage>
        <taxon>Eukaryota</taxon>
        <taxon>Metazoa</taxon>
        <taxon>Ecdysozoa</taxon>
        <taxon>Arthropoda</taxon>
        <taxon>Hexapoda</taxon>
        <taxon>Insecta</taxon>
        <taxon>Pterygota</taxon>
        <taxon>Neoptera</taxon>
        <taxon>Endopterygota</taxon>
        <taxon>Lepidoptera</taxon>
        <taxon>Glossata</taxon>
        <taxon>Ditrysia</taxon>
        <taxon>Tineoidea</taxon>
        <taxon>Psychidae</taxon>
        <taxon>Oiketicinae</taxon>
        <taxon>Eumeta</taxon>
    </lineage>
</organism>
<comment type="caution">
    <text evidence="1">The sequence shown here is derived from an EMBL/GenBank/DDBJ whole genome shotgun (WGS) entry which is preliminary data.</text>
</comment>
<sequence length="108" mass="12136">MRAQIDVLVDMLNQTLHKINRFGAVTDAPRGGLVGARHVSEFVKRLTGYNNEQYMAWLRESEKGIPMSPPRWLSAEVLTTVVTNTMTTSAAEDPTYSWKHKAIGFNLT</sequence>
<keyword evidence="2" id="KW-1185">Reference proteome</keyword>
<evidence type="ECO:0000313" key="1">
    <source>
        <dbReference type="EMBL" id="GBP07560.1"/>
    </source>
</evidence>
<dbReference type="AlphaFoldDB" id="A0A4C1T1Y9"/>
<proteinExistence type="predicted"/>
<dbReference type="EMBL" id="BGZK01000026">
    <property type="protein sequence ID" value="GBP07560.1"/>
    <property type="molecule type" value="Genomic_DNA"/>
</dbReference>
<name>A0A4C1T1Y9_EUMVA</name>
<dbReference type="OrthoDB" id="47007at2759"/>
<dbReference type="Proteomes" id="UP000299102">
    <property type="component" value="Unassembled WGS sequence"/>
</dbReference>
<protein>
    <submittedName>
        <fullName evidence="1">Uncharacterized protein</fullName>
    </submittedName>
</protein>
<gene>
    <name evidence="1" type="ORF">EVAR_4892_1</name>
</gene>
<reference evidence="1 2" key="1">
    <citation type="journal article" date="2019" name="Commun. Biol.">
        <title>The bagworm genome reveals a unique fibroin gene that provides high tensile strength.</title>
        <authorList>
            <person name="Kono N."/>
            <person name="Nakamura H."/>
            <person name="Ohtoshi R."/>
            <person name="Tomita M."/>
            <person name="Numata K."/>
            <person name="Arakawa K."/>
        </authorList>
    </citation>
    <scope>NUCLEOTIDE SEQUENCE [LARGE SCALE GENOMIC DNA]</scope>
</reference>
<evidence type="ECO:0000313" key="2">
    <source>
        <dbReference type="Proteomes" id="UP000299102"/>
    </source>
</evidence>
<accession>A0A4C1T1Y9</accession>